<protein>
    <submittedName>
        <fullName evidence="2">Uncharacterized protein</fullName>
    </submittedName>
</protein>
<gene>
    <name evidence="2" type="ORF">BC793_103116</name>
</gene>
<feature type="compositionally biased region" description="Low complexity" evidence="1">
    <location>
        <begin position="98"/>
        <end position="127"/>
    </location>
</feature>
<organism evidence="2 3">
    <name type="scientific">Actinoplanes xinjiangensis</name>
    <dbReference type="NCBI Taxonomy" id="512350"/>
    <lineage>
        <taxon>Bacteria</taxon>
        <taxon>Bacillati</taxon>
        <taxon>Actinomycetota</taxon>
        <taxon>Actinomycetes</taxon>
        <taxon>Micromonosporales</taxon>
        <taxon>Micromonosporaceae</taxon>
        <taxon>Actinoplanes</taxon>
    </lineage>
</organism>
<reference evidence="2 3" key="1">
    <citation type="submission" date="2018-05" db="EMBL/GenBank/DDBJ databases">
        <title>Genomic Encyclopedia of Archaeal and Bacterial Type Strains, Phase II (KMG-II): from individual species to whole genera.</title>
        <authorList>
            <person name="Goeker M."/>
        </authorList>
    </citation>
    <scope>NUCLEOTIDE SEQUENCE [LARGE SCALE GENOMIC DNA]</scope>
    <source>
        <strain evidence="2 3">DSM 45184</strain>
    </source>
</reference>
<feature type="compositionally biased region" description="Polar residues" evidence="1">
    <location>
        <begin position="48"/>
        <end position="62"/>
    </location>
</feature>
<dbReference type="Proteomes" id="UP000245697">
    <property type="component" value="Unassembled WGS sequence"/>
</dbReference>
<evidence type="ECO:0000256" key="1">
    <source>
        <dbReference type="SAM" id="MobiDB-lite"/>
    </source>
</evidence>
<feature type="region of interest" description="Disordered" evidence="1">
    <location>
        <begin position="47"/>
        <end position="143"/>
    </location>
</feature>
<dbReference type="AlphaFoldDB" id="A0A316FPR9"/>
<sequence length="299" mass="31014">MFPDSVRVTPARLALTGVVVLLLLGGSLLAGYVAELTGARPRVFVPSPLSTETAQERSTNSASDPVPNSPPFGPVGGSPSTGVPGSPETPAGPPDPNGGESAGSLGPAPASSDPQTTSSAASAFSPSLCDSPPPDGLPVTPLDGSARGVNGWNLQAGWSYFTDGSGFHIAVPNGWTHQRIGTTHCFRGPRNGRTITLDAARDPAADPLAEARAEESRLATSGALPGYTLVGVGQVPLLLKAADWEYRYRSASGSARHAVFRWFVMGGRAYALGWATAEKSWSADLAEVQMIRSTFYTIR</sequence>
<evidence type="ECO:0000313" key="3">
    <source>
        <dbReference type="Proteomes" id="UP000245697"/>
    </source>
</evidence>
<accession>A0A316FPR9</accession>
<name>A0A316FPR9_9ACTN</name>
<evidence type="ECO:0000313" key="2">
    <source>
        <dbReference type="EMBL" id="PWK50235.1"/>
    </source>
</evidence>
<keyword evidence="3" id="KW-1185">Reference proteome</keyword>
<proteinExistence type="predicted"/>
<dbReference type="RefSeq" id="WP_170167209.1">
    <property type="nucleotide sequence ID" value="NZ_BONA01000003.1"/>
</dbReference>
<comment type="caution">
    <text evidence="2">The sequence shown here is derived from an EMBL/GenBank/DDBJ whole genome shotgun (WGS) entry which is preliminary data.</text>
</comment>
<dbReference type="EMBL" id="QGGR01000003">
    <property type="protein sequence ID" value="PWK50235.1"/>
    <property type="molecule type" value="Genomic_DNA"/>
</dbReference>
<feature type="compositionally biased region" description="Low complexity" evidence="1">
    <location>
        <begin position="77"/>
        <end position="86"/>
    </location>
</feature>